<dbReference type="PANTHER" id="PTHR43212:SF3">
    <property type="entry name" value="QUERCETIN 2,3-DIOXYGENASE"/>
    <property type="match status" value="1"/>
</dbReference>
<comment type="similarity">
    <text evidence="1 2">Belongs to the pirin family.</text>
</comment>
<evidence type="ECO:0000256" key="1">
    <source>
        <dbReference type="ARBA" id="ARBA00008416"/>
    </source>
</evidence>
<reference evidence="6" key="1">
    <citation type="submission" date="2016-10" db="EMBL/GenBank/DDBJ databases">
        <authorList>
            <person name="Varghese N."/>
            <person name="Submissions S."/>
        </authorList>
    </citation>
    <scope>NUCLEOTIDE SEQUENCE [LARGE SCALE GENOMIC DNA]</scope>
    <source>
        <strain evidence="6">DSM 3695</strain>
    </source>
</reference>
<dbReference type="SUPFAM" id="SSF51182">
    <property type="entry name" value="RmlC-like cupins"/>
    <property type="match status" value="1"/>
</dbReference>
<dbReference type="InterPro" id="IPR003829">
    <property type="entry name" value="Pirin_N_dom"/>
</dbReference>
<name>A0A1I0SBU5_9BACT</name>
<dbReference type="InterPro" id="IPR012093">
    <property type="entry name" value="Pirin"/>
</dbReference>
<evidence type="ECO:0008006" key="7">
    <source>
        <dbReference type="Google" id="ProtNLM"/>
    </source>
</evidence>
<evidence type="ECO:0000313" key="5">
    <source>
        <dbReference type="EMBL" id="SEW54242.1"/>
    </source>
</evidence>
<sequence length="235" mass="26791">MQHFPASNRGIKDIGWLKSNFFFSFSDFYQPMRSAFGTLVAFNDDFVEPGKGFGIHPHVNMEIISILLKGKMNHKDTMGYVTEIEAPAVQIMSAGSGLRHEEYNIGDEEVNFLQIWIQPKQQNIAPRYQQRSFPLTARKNKLVTVVSGEEGLQHCWINQNAKISWGYYEHPASVAYTFNPVNKCLFIFSVAGGLRVQDQVLQPRDAIGIWETNEVMLQCAEKTEFLIIETPVNQK</sequence>
<dbReference type="InterPro" id="IPR014710">
    <property type="entry name" value="RmlC-like_jellyroll"/>
</dbReference>
<dbReference type="PANTHER" id="PTHR43212">
    <property type="entry name" value="QUERCETIN 2,3-DIOXYGENASE"/>
    <property type="match status" value="1"/>
</dbReference>
<dbReference type="Gene3D" id="2.60.120.10">
    <property type="entry name" value="Jelly Rolls"/>
    <property type="match status" value="2"/>
</dbReference>
<dbReference type="InterPro" id="IPR041602">
    <property type="entry name" value="Quercetinase_C"/>
</dbReference>
<accession>A0A1I0SBU5</accession>
<dbReference type="AlphaFoldDB" id="A0A1I0SBU5"/>
<feature type="domain" description="Pirin N-terminal" evidence="3">
    <location>
        <begin position="11"/>
        <end position="117"/>
    </location>
</feature>
<gene>
    <name evidence="5" type="ORF">SAMN04488122_5971</name>
</gene>
<evidence type="ECO:0000259" key="4">
    <source>
        <dbReference type="Pfam" id="PF17954"/>
    </source>
</evidence>
<keyword evidence="6" id="KW-1185">Reference proteome</keyword>
<evidence type="ECO:0000256" key="2">
    <source>
        <dbReference type="RuleBase" id="RU003457"/>
    </source>
</evidence>
<evidence type="ECO:0000313" key="6">
    <source>
        <dbReference type="Proteomes" id="UP000199310"/>
    </source>
</evidence>
<organism evidence="5 6">
    <name type="scientific">Chitinophaga arvensicola</name>
    <dbReference type="NCBI Taxonomy" id="29529"/>
    <lineage>
        <taxon>Bacteria</taxon>
        <taxon>Pseudomonadati</taxon>
        <taxon>Bacteroidota</taxon>
        <taxon>Chitinophagia</taxon>
        <taxon>Chitinophagales</taxon>
        <taxon>Chitinophagaceae</taxon>
        <taxon>Chitinophaga</taxon>
    </lineage>
</organism>
<dbReference type="Pfam" id="PF02678">
    <property type="entry name" value="Pirin"/>
    <property type="match status" value="1"/>
</dbReference>
<protein>
    <recommendedName>
        <fullName evidence="7">Pirin N-terminal domain-containing protein</fullName>
    </recommendedName>
</protein>
<evidence type="ECO:0000259" key="3">
    <source>
        <dbReference type="Pfam" id="PF02678"/>
    </source>
</evidence>
<dbReference type="EMBL" id="FOJG01000002">
    <property type="protein sequence ID" value="SEW54242.1"/>
    <property type="molecule type" value="Genomic_DNA"/>
</dbReference>
<dbReference type="Pfam" id="PF17954">
    <property type="entry name" value="Pirin_C_2"/>
    <property type="match status" value="1"/>
</dbReference>
<dbReference type="InterPro" id="IPR011051">
    <property type="entry name" value="RmlC_Cupin_sf"/>
</dbReference>
<feature type="domain" description="Quercetin 2,3-dioxygenase C-terminal cupin" evidence="4">
    <location>
        <begin position="145"/>
        <end position="229"/>
    </location>
</feature>
<dbReference type="STRING" id="29529.SAMN04488122_5971"/>
<dbReference type="Proteomes" id="UP000199310">
    <property type="component" value="Unassembled WGS sequence"/>
</dbReference>
<proteinExistence type="inferred from homology"/>